<gene>
    <name evidence="1" type="ORF">WMSIL1_LOCUS4391</name>
</gene>
<evidence type="ECO:0000313" key="1">
    <source>
        <dbReference type="EMBL" id="VUZ44239.1"/>
    </source>
</evidence>
<dbReference type="EMBL" id="CABIJS010000123">
    <property type="protein sequence ID" value="VUZ44239.1"/>
    <property type="molecule type" value="Genomic_DNA"/>
</dbReference>
<reference evidence="1 2" key="1">
    <citation type="submission" date="2019-07" db="EMBL/GenBank/DDBJ databases">
        <authorList>
            <person name="Jastrzebski P J."/>
            <person name="Paukszto L."/>
            <person name="Jastrzebski P J."/>
        </authorList>
    </citation>
    <scope>NUCLEOTIDE SEQUENCE [LARGE SCALE GENOMIC DNA]</scope>
    <source>
        <strain evidence="1 2">WMS-il1</strain>
    </source>
</reference>
<keyword evidence="2" id="KW-1185">Reference proteome</keyword>
<proteinExistence type="predicted"/>
<name>A0A564YB86_HYMDI</name>
<dbReference type="AlphaFoldDB" id="A0A564YB86"/>
<evidence type="ECO:0000313" key="2">
    <source>
        <dbReference type="Proteomes" id="UP000321570"/>
    </source>
</evidence>
<sequence length="102" mass="12113">MSPSFILFHIVPFPGGYWRFYKPKKYPQKPLLWKVKIGDKQVVNTFFPIKASTLLQAFLICLFLISKHFNIEMPLDVIQFDRSFYNELVKRFPGDSVNSEFY</sequence>
<organism evidence="1 2">
    <name type="scientific">Hymenolepis diminuta</name>
    <name type="common">Rat tapeworm</name>
    <dbReference type="NCBI Taxonomy" id="6216"/>
    <lineage>
        <taxon>Eukaryota</taxon>
        <taxon>Metazoa</taxon>
        <taxon>Spiralia</taxon>
        <taxon>Lophotrochozoa</taxon>
        <taxon>Platyhelminthes</taxon>
        <taxon>Cestoda</taxon>
        <taxon>Eucestoda</taxon>
        <taxon>Cyclophyllidea</taxon>
        <taxon>Hymenolepididae</taxon>
        <taxon>Hymenolepis</taxon>
    </lineage>
</organism>
<protein>
    <submittedName>
        <fullName evidence="1">Uncharacterized protein</fullName>
    </submittedName>
</protein>
<dbReference type="Proteomes" id="UP000321570">
    <property type="component" value="Unassembled WGS sequence"/>
</dbReference>
<accession>A0A564YB86</accession>